<feature type="domain" description="HD Cas3-type" evidence="10">
    <location>
        <begin position="18"/>
        <end position="215"/>
    </location>
</feature>
<name>A0A0K2SJL8_LIMPI</name>
<keyword evidence="3" id="KW-0540">Nuclease</keyword>
<keyword evidence="9" id="KW-0051">Antiviral defense</keyword>
<dbReference type="InterPro" id="IPR011545">
    <property type="entry name" value="DEAD/DEAH_box_helicase_dom"/>
</dbReference>
<dbReference type="InterPro" id="IPR050547">
    <property type="entry name" value="DEAD_box_RNA_helicases"/>
</dbReference>
<dbReference type="PROSITE" id="PS51643">
    <property type="entry name" value="HD_CAS3"/>
    <property type="match status" value="1"/>
</dbReference>
<dbReference type="GO" id="GO:0051607">
    <property type="term" value="P:defense response to virus"/>
    <property type="evidence" value="ECO:0007669"/>
    <property type="project" value="UniProtKB-KW"/>
</dbReference>
<dbReference type="EMBL" id="AP014924">
    <property type="protein sequence ID" value="BAS27308.1"/>
    <property type="molecule type" value="Genomic_DNA"/>
</dbReference>
<evidence type="ECO:0000256" key="2">
    <source>
        <dbReference type="ARBA" id="ARBA00009046"/>
    </source>
</evidence>
<dbReference type="GO" id="GO:0004518">
    <property type="term" value="F:nuclease activity"/>
    <property type="evidence" value="ECO:0007669"/>
    <property type="project" value="UniProtKB-KW"/>
</dbReference>
<keyword evidence="5" id="KW-0547">Nucleotide-binding</keyword>
<evidence type="ECO:0000256" key="8">
    <source>
        <dbReference type="ARBA" id="ARBA00022840"/>
    </source>
</evidence>
<gene>
    <name evidence="11" type="ORF">LIP_1459</name>
</gene>
<dbReference type="NCBIfam" id="TIGR01596">
    <property type="entry name" value="cas3_HD"/>
    <property type="match status" value="1"/>
</dbReference>
<dbReference type="InterPro" id="IPR014001">
    <property type="entry name" value="Helicase_ATP-bd"/>
</dbReference>
<organism evidence="11 12">
    <name type="scientific">Limnochorda pilosa</name>
    <dbReference type="NCBI Taxonomy" id="1555112"/>
    <lineage>
        <taxon>Bacteria</taxon>
        <taxon>Bacillati</taxon>
        <taxon>Bacillota</taxon>
        <taxon>Limnochordia</taxon>
        <taxon>Limnochordales</taxon>
        <taxon>Limnochordaceae</taxon>
        <taxon>Limnochorda</taxon>
    </lineage>
</organism>
<evidence type="ECO:0000256" key="1">
    <source>
        <dbReference type="ARBA" id="ARBA00006847"/>
    </source>
</evidence>
<dbReference type="NCBIfam" id="TIGR01587">
    <property type="entry name" value="cas3_core"/>
    <property type="match status" value="1"/>
</dbReference>
<dbReference type="KEGG" id="lpil:LIP_1459"/>
<evidence type="ECO:0000313" key="11">
    <source>
        <dbReference type="EMBL" id="BAS27308.1"/>
    </source>
</evidence>
<dbReference type="Gene3D" id="1.10.3210.30">
    <property type="match status" value="1"/>
</dbReference>
<evidence type="ECO:0000259" key="10">
    <source>
        <dbReference type="PROSITE" id="PS51643"/>
    </source>
</evidence>
<dbReference type="InterPro" id="IPR041372">
    <property type="entry name" value="Cas3_C"/>
</dbReference>
<evidence type="ECO:0000256" key="4">
    <source>
        <dbReference type="ARBA" id="ARBA00022723"/>
    </source>
</evidence>
<dbReference type="InterPro" id="IPR038257">
    <property type="entry name" value="CRISPR-assoc_Cas3_HD_sf"/>
</dbReference>
<reference evidence="12" key="2">
    <citation type="journal article" date="2016" name="Int. J. Syst. Evol. Microbiol.">
        <title>Complete genome sequence and cell structure of Limnochorda pilosa, a Gram-negative spore-former within the phylum Firmicutes.</title>
        <authorList>
            <person name="Watanabe M."/>
            <person name="Kojima H."/>
            <person name="Fukui M."/>
        </authorList>
    </citation>
    <scope>NUCLEOTIDE SEQUENCE [LARGE SCALE GENOMIC DNA]</scope>
    <source>
        <strain evidence="12">HC45</strain>
    </source>
</reference>
<accession>A0A0K2SJL8</accession>
<dbReference type="Pfam" id="PF18395">
    <property type="entry name" value="Cas3_C"/>
    <property type="match status" value="1"/>
</dbReference>
<keyword evidence="7" id="KW-0347">Helicase</keyword>
<dbReference type="Pfam" id="PF22590">
    <property type="entry name" value="Cas3-like_C_2"/>
    <property type="match status" value="1"/>
</dbReference>
<evidence type="ECO:0000256" key="6">
    <source>
        <dbReference type="ARBA" id="ARBA00022801"/>
    </source>
</evidence>
<dbReference type="Pfam" id="PF18019">
    <property type="entry name" value="Cas3_HD"/>
    <property type="match status" value="1"/>
</dbReference>
<evidence type="ECO:0000256" key="3">
    <source>
        <dbReference type="ARBA" id="ARBA00022722"/>
    </source>
</evidence>
<dbReference type="SUPFAM" id="SSF52540">
    <property type="entry name" value="P-loop containing nucleoside triphosphate hydrolases"/>
    <property type="match status" value="1"/>
</dbReference>
<dbReference type="InterPro" id="IPR006483">
    <property type="entry name" value="CRISPR-assoc_Cas3_HD"/>
</dbReference>
<evidence type="ECO:0000256" key="9">
    <source>
        <dbReference type="ARBA" id="ARBA00023118"/>
    </source>
</evidence>
<comment type="similarity">
    <text evidence="1">In the N-terminal section; belongs to the CRISPR-associated nuclease Cas3-HD family.</text>
</comment>
<proteinExistence type="inferred from homology"/>
<dbReference type="PANTHER" id="PTHR47963">
    <property type="entry name" value="DEAD-BOX ATP-DEPENDENT RNA HELICASE 47, MITOCHONDRIAL"/>
    <property type="match status" value="1"/>
</dbReference>
<dbReference type="Gene3D" id="3.40.50.300">
    <property type="entry name" value="P-loop containing nucleotide triphosphate hydrolases"/>
    <property type="match status" value="2"/>
</dbReference>
<dbReference type="GO" id="GO:0003723">
    <property type="term" value="F:RNA binding"/>
    <property type="evidence" value="ECO:0007669"/>
    <property type="project" value="TreeGrafter"/>
</dbReference>
<keyword evidence="6" id="KW-0378">Hydrolase</keyword>
<evidence type="ECO:0000256" key="5">
    <source>
        <dbReference type="ARBA" id="ARBA00022741"/>
    </source>
</evidence>
<keyword evidence="12" id="KW-1185">Reference proteome</keyword>
<protein>
    <submittedName>
        <fullName evidence="11">CRISPR-associated protein Cas3</fullName>
    </submittedName>
</protein>
<keyword evidence="4" id="KW-0479">Metal-binding</keyword>
<dbReference type="GO" id="GO:0003724">
    <property type="term" value="F:RNA helicase activity"/>
    <property type="evidence" value="ECO:0007669"/>
    <property type="project" value="TreeGrafter"/>
</dbReference>
<dbReference type="PANTHER" id="PTHR47963:SF9">
    <property type="entry name" value="CRISPR-ASSOCIATED ENDONUCLEASE_HELICASE CAS3"/>
    <property type="match status" value="1"/>
</dbReference>
<reference evidence="12" key="1">
    <citation type="submission" date="2015-07" db="EMBL/GenBank/DDBJ databases">
        <title>Complete genome sequence and phylogenetic analysis of Limnochorda pilosa.</title>
        <authorList>
            <person name="Watanabe M."/>
            <person name="Kojima H."/>
            <person name="Fukui M."/>
        </authorList>
    </citation>
    <scope>NUCLEOTIDE SEQUENCE [LARGE SCALE GENOMIC DNA]</scope>
    <source>
        <strain evidence="12">HC45</strain>
    </source>
</reference>
<dbReference type="SMART" id="SM00487">
    <property type="entry name" value="DEXDc"/>
    <property type="match status" value="1"/>
</dbReference>
<dbReference type="STRING" id="1555112.LIP_1459"/>
<dbReference type="GO" id="GO:0016787">
    <property type="term" value="F:hydrolase activity"/>
    <property type="evidence" value="ECO:0007669"/>
    <property type="project" value="UniProtKB-KW"/>
</dbReference>
<evidence type="ECO:0000313" key="12">
    <source>
        <dbReference type="Proteomes" id="UP000065807"/>
    </source>
</evidence>
<dbReference type="AlphaFoldDB" id="A0A0K2SJL8"/>
<comment type="similarity">
    <text evidence="2">In the central section; belongs to the CRISPR-associated helicase Cas3 family.</text>
</comment>
<dbReference type="Pfam" id="PF00270">
    <property type="entry name" value="DEAD"/>
    <property type="match status" value="1"/>
</dbReference>
<dbReference type="GO" id="GO:0005524">
    <property type="term" value="F:ATP binding"/>
    <property type="evidence" value="ECO:0007669"/>
    <property type="project" value="UniProtKB-KW"/>
</dbReference>
<dbReference type="CDD" id="cd09641">
    <property type="entry name" value="Cas3''_I"/>
    <property type="match status" value="1"/>
</dbReference>
<dbReference type="Proteomes" id="UP000065807">
    <property type="component" value="Chromosome"/>
</dbReference>
<dbReference type="InterPro" id="IPR054712">
    <property type="entry name" value="Cas3-like_dom"/>
</dbReference>
<dbReference type="GO" id="GO:0046872">
    <property type="term" value="F:metal ion binding"/>
    <property type="evidence" value="ECO:0007669"/>
    <property type="project" value="UniProtKB-KW"/>
</dbReference>
<dbReference type="InterPro" id="IPR027417">
    <property type="entry name" value="P-loop_NTPase"/>
</dbReference>
<sequence length="937" mass="102974">MWGKTTRGQRETAYQPQQELVFHPLLLHMIDTAEVARAIWRRALGASLRGRWARAWGVDVDSAEAAVACLAGSHDLGKASPPFQVKWASGATALQNAGLRFPRPIGTAPHGIVTASELPQILSAMGISRNVADHLSRAVGGHHGALPAYHDTELVSEVVSEVGDDDWKSMRKELFGRLAIVEDADPVLATLATLGDVPAWTLMCLAGLASVADWIASDLDSFPTEGRLDGALQGTLPSYRLHAEQRAQAAMDRLLWTSPPARNGRPAFQQLFAFSPNSLQQQIGELAVDLGTPSLVIIEAPTGQGKSEAALYAAHLLTKQQGRHGLYFALPTEATSNQMFRRVVRYLSKAYPGYPVNTQLLHGHAALSAELEALLGRSGSLLNPQGVGDEGATNEDATPNVLASEWFLPRKRGLLAPFGIGTVDQVLLGVLRIRHFFVRLFGLAGKTVIIDEVHAYDAYMITLLNSLLEWLAHMGSSVIVLSATLPAKRREELVQAFARGAGISEAAEHDHVSASYPRITWVTEGRPPRSASIPVDDTASRLIRLRWVSESDDPQGLERLGQSLDSRLLGGGCAAVICNTVAEAQRVFRALTPIFTSQDAGDGAPELELFHAQFPLCQRQEIERRVVSRFGKVGSEGVRRPWRAVLVATQVIEQSLDLDFDVMVTQMAPADLVVQRAGRLWRHPTTPRPAGPNDAELWIWQGHPDQDGAPSFPKGDLRVYDEYVLLCSWLALRNRDRLRIPDDVEGLVESVYSESDCPNGLTSEFSLRFRRAREVMLRHRDLYEVEAERRVVRVPAGAWELFMGERQLSEPEDDHVEVNAALQALTRIGVPSITAIILQGTENGPWFIPGEHRELDRNHRPDVDVVKRLLAWSVRISHHGVVRAMSGREGLPPSWRQSPLLRGCRVLLIDEGGLGRAGDWIVHIDPRLGLVIEDATS</sequence>
<keyword evidence="8" id="KW-0067">ATP-binding</keyword>
<dbReference type="InterPro" id="IPR006474">
    <property type="entry name" value="Helicase_Cas3_CRISPR-ass_core"/>
</dbReference>
<dbReference type="PATRIC" id="fig|1555112.3.peg.1495"/>
<evidence type="ECO:0000256" key="7">
    <source>
        <dbReference type="ARBA" id="ARBA00022806"/>
    </source>
</evidence>